<dbReference type="SUPFAM" id="SSF57889">
    <property type="entry name" value="Cysteine-rich domain"/>
    <property type="match status" value="2"/>
</dbReference>
<proteinExistence type="predicted"/>
<evidence type="ECO:0000259" key="2">
    <source>
        <dbReference type="Pfam" id="PF03107"/>
    </source>
</evidence>
<gene>
    <name evidence="3" type="ORF">TEA_000876</name>
</gene>
<reference evidence="3 4" key="1">
    <citation type="journal article" date="2018" name="Proc. Natl. Acad. Sci. U.S.A.">
        <title>Draft genome sequence of Camellia sinensis var. sinensis provides insights into the evolution of the tea genome and tea quality.</title>
        <authorList>
            <person name="Wei C."/>
            <person name="Yang H."/>
            <person name="Wang S."/>
            <person name="Zhao J."/>
            <person name="Liu C."/>
            <person name="Gao L."/>
            <person name="Xia E."/>
            <person name="Lu Y."/>
            <person name="Tai Y."/>
            <person name="She G."/>
            <person name="Sun J."/>
            <person name="Cao H."/>
            <person name="Tong W."/>
            <person name="Gao Q."/>
            <person name="Li Y."/>
            <person name="Deng W."/>
            <person name="Jiang X."/>
            <person name="Wang W."/>
            <person name="Chen Q."/>
            <person name="Zhang S."/>
            <person name="Li H."/>
            <person name="Wu J."/>
            <person name="Wang P."/>
            <person name="Li P."/>
            <person name="Shi C."/>
            <person name="Zheng F."/>
            <person name="Jian J."/>
            <person name="Huang B."/>
            <person name="Shan D."/>
            <person name="Shi M."/>
            <person name="Fang C."/>
            <person name="Yue Y."/>
            <person name="Li F."/>
            <person name="Li D."/>
            <person name="Wei S."/>
            <person name="Han B."/>
            <person name="Jiang C."/>
            <person name="Yin Y."/>
            <person name="Xia T."/>
            <person name="Zhang Z."/>
            <person name="Bennetzen J.L."/>
            <person name="Zhao S."/>
            <person name="Wan X."/>
        </authorList>
    </citation>
    <scope>NUCLEOTIDE SEQUENCE [LARGE SCALE GENOMIC DNA]</scope>
    <source>
        <strain evidence="4">cv. Shuchazao</strain>
        <tissue evidence="3">Leaf</tissue>
    </source>
</reference>
<dbReference type="Proteomes" id="UP000306102">
    <property type="component" value="Unassembled WGS sequence"/>
</dbReference>
<evidence type="ECO:0000256" key="1">
    <source>
        <dbReference type="ARBA" id="ARBA00022737"/>
    </source>
</evidence>
<dbReference type="InterPro" id="IPR004146">
    <property type="entry name" value="DC1"/>
</dbReference>
<keyword evidence="4" id="KW-1185">Reference proteome</keyword>
<dbReference type="InterPro" id="IPR046349">
    <property type="entry name" value="C1-like_sf"/>
</dbReference>
<protein>
    <recommendedName>
        <fullName evidence="2">DC1 domain-containing protein</fullName>
    </recommendedName>
</protein>
<organism evidence="3 4">
    <name type="scientific">Camellia sinensis var. sinensis</name>
    <name type="common">China tea</name>
    <dbReference type="NCBI Taxonomy" id="542762"/>
    <lineage>
        <taxon>Eukaryota</taxon>
        <taxon>Viridiplantae</taxon>
        <taxon>Streptophyta</taxon>
        <taxon>Embryophyta</taxon>
        <taxon>Tracheophyta</taxon>
        <taxon>Spermatophyta</taxon>
        <taxon>Magnoliopsida</taxon>
        <taxon>eudicotyledons</taxon>
        <taxon>Gunneridae</taxon>
        <taxon>Pentapetalae</taxon>
        <taxon>asterids</taxon>
        <taxon>Ericales</taxon>
        <taxon>Theaceae</taxon>
        <taxon>Camellia</taxon>
    </lineage>
</organism>
<evidence type="ECO:0000313" key="4">
    <source>
        <dbReference type="Proteomes" id="UP000306102"/>
    </source>
</evidence>
<dbReference type="PANTHER" id="PTHR46288">
    <property type="entry name" value="PHORBOL-ESTER/DAG-TYPE DOMAIN-CONTAINING PROTEIN"/>
    <property type="match status" value="1"/>
</dbReference>
<dbReference type="EMBL" id="SDRB02000096">
    <property type="protein sequence ID" value="THG23859.1"/>
    <property type="molecule type" value="Genomic_DNA"/>
</dbReference>
<dbReference type="PANTHER" id="PTHR46288:SF27">
    <property type="entry name" value="CYSTEINE_HISTIDINE-RICH C1 DOMAIN FAMILY PROTEIN"/>
    <property type="match status" value="1"/>
</dbReference>
<name>A0A4S4F2Y6_CAMSN</name>
<feature type="domain" description="DC1" evidence="2">
    <location>
        <begin position="147"/>
        <end position="194"/>
    </location>
</feature>
<dbReference type="Pfam" id="PF03107">
    <property type="entry name" value="C1_2"/>
    <property type="match status" value="2"/>
</dbReference>
<comment type="caution">
    <text evidence="3">The sequence shown here is derived from an EMBL/GenBank/DDBJ whole genome shotgun (WGS) entry which is preliminary data.</text>
</comment>
<keyword evidence="1" id="KW-0677">Repeat</keyword>
<evidence type="ECO:0000313" key="3">
    <source>
        <dbReference type="EMBL" id="THG23859.1"/>
    </source>
</evidence>
<sequence>MSDGKGKGVIALKKLGVEVQKGDHYSCQKTQQSVTKYNSNGQTSSYQSEEKAAVVTKIGKSSTTTVKVFQRRVEETIHHKSLPPVKDKITHFSHRHDLHRYEVQKRDKINCNICEAEILDKAWSCESCKFFIHKSCESIPQKIKHKSHLRDTLILRSSTNYACGEFICDACCDSDKGFHYHCSPCKFDIHVACAGLPSAVNHPMHKNPLILCYDFPVRSSETVKCKACDMKINKKGWAYYNDDSKFIAHIYCAVNKKKKDSILAIQKRLQSLQMK</sequence>
<accession>A0A4S4F2Y6</accession>
<feature type="domain" description="DC1" evidence="2">
    <location>
        <begin position="92"/>
        <end position="136"/>
    </location>
</feature>
<dbReference type="AlphaFoldDB" id="A0A4S4F2Y6"/>
<dbReference type="STRING" id="542762.A0A4S4F2Y6"/>